<name>A0A183UWP5_TOXCA</name>
<dbReference type="InterPro" id="IPR046351">
    <property type="entry name" value="UTP4"/>
</dbReference>
<reference evidence="1 2" key="2">
    <citation type="submission" date="2018-11" db="EMBL/GenBank/DDBJ databases">
        <authorList>
            <consortium name="Pathogen Informatics"/>
        </authorList>
    </citation>
    <scope>NUCLEOTIDE SEQUENCE [LARGE SCALE GENOMIC DNA]</scope>
</reference>
<dbReference type="InterPro" id="IPR015943">
    <property type="entry name" value="WD40/YVTN_repeat-like_dom_sf"/>
</dbReference>
<evidence type="ECO:0000313" key="1">
    <source>
        <dbReference type="EMBL" id="VDM44236.1"/>
    </source>
</evidence>
<evidence type="ECO:0000313" key="3">
    <source>
        <dbReference type="WBParaSite" id="TCNE_0001291501-mRNA-1"/>
    </source>
</evidence>
<dbReference type="PANTHER" id="PTHR44163">
    <property type="entry name" value="U3 SMALL NUCLEOLAR RNA-ASSOCIATED PROTEIN 4 HOMOLOG"/>
    <property type="match status" value="1"/>
</dbReference>
<dbReference type="GO" id="GO:0030686">
    <property type="term" value="C:90S preribosome"/>
    <property type="evidence" value="ECO:0007669"/>
    <property type="project" value="InterPro"/>
</dbReference>
<dbReference type="GO" id="GO:0034455">
    <property type="term" value="C:t-UTP complex"/>
    <property type="evidence" value="ECO:0007669"/>
    <property type="project" value="TreeGrafter"/>
</dbReference>
<dbReference type="Proteomes" id="UP000050794">
    <property type="component" value="Unassembled WGS sequence"/>
</dbReference>
<accession>A0A183UWP5</accession>
<dbReference type="EMBL" id="UYWY01021480">
    <property type="protein sequence ID" value="VDM44236.1"/>
    <property type="molecule type" value="Genomic_DNA"/>
</dbReference>
<reference evidence="3" key="1">
    <citation type="submission" date="2016-06" db="UniProtKB">
        <authorList>
            <consortium name="WormBaseParasite"/>
        </authorList>
    </citation>
    <scope>IDENTIFICATION</scope>
</reference>
<gene>
    <name evidence="1" type="ORF">TCNE_LOCUS12915</name>
</gene>
<organism evidence="2 3">
    <name type="scientific">Toxocara canis</name>
    <name type="common">Canine roundworm</name>
    <dbReference type="NCBI Taxonomy" id="6265"/>
    <lineage>
        <taxon>Eukaryota</taxon>
        <taxon>Metazoa</taxon>
        <taxon>Ecdysozoa</taxon>
        <taxon>Nematoda</taxon>
        <taxon>Chromadorea</taxon>
        <taxon>Rhabditida</taxon>
        <taxon>Spirurina</taxon>
        <taxon>Ascaridomorpha</taxon>
        <taxon>Ascaridoidea</taxon>
        <taxon>Toxocaridae</taxon>
        <taxon>Toxocara</taxon>
    </lineage>
</organism>
<dbReference type="WBParaSite" id="TCNE_0001291501-mRNA-1">
    <property type="protein sequence ID" value="TCNE_0001291501-mRNA-1"/>
    <property type="gene ID" value="TCNE_0001291501"/>
</dbReference>
<dbReference type="PANTHER" id="PTHR44163:SF1">
    <property type="entry name" value="U3 SMALL NUCLEOLAR RNA-ASSOCIATED PROTEIN 4 HOMOLOG"/>
    <property type="match status" value="1"/>
</dbReference>
<sequence length="772" mass="85309">MGELIVHRNALFEEEALTVDGFAINTKEGILAVARRADAGEVEARKAVIELWNVIAEPAFHLKTIPLEGDGAQSLIWIEDADSLIAAHIDGSVTVHHTHSPSFRRSQVCAAPIWCLATISVHSFCAGTDSGAVFFLDFIENQVNVIKTVNIGFGCRVLSLVSDGSVLAAGSLDAVHLIDVDIASIRHSLQLPRVEKRKPTVVWCVVFIERTLASGDSRGCVCFWNCANGALVQTVQTHQADVLSLCVAGDALYAAGVDPSIARLNHNKQRTLWRVEHRRVLHKNDVRALVASRTALFSGGAEHHFIGSTKNKHHSALKLVPVQHFEMNLLWRFEIDSVLIVLAISKDLSETPCKTAVDADLFMYEYLGRIVIWRTALAEAVASSKGRFALKKEPEKLVEIRLPHGEHVFSSAITDDGHFIAIAKLNSVVVYSLDDLTTWKVKSVRVIETLPVRASSLVFCSHTLVIASDGFALHTVCLSDRSASVAQRRILQEGAGEVVRLHANHSASKVVALTTRNNLYIADLSMESLRKLDVHVKSVLMDAQFMNDTTLFILCADNERTLLEYSLLENSLSEKAISKETLSMAADELVMDMEARPEGTIVVGSKGTLRVIDARQRRQTLSEFVCNDFGRIDIKCCHRCAANQAGSLFEIAKSLSERRYIEEKCDCCPMFILDANDLRILRIPLTSDYLMLNIRNVEEFILRDLAFARGDMVEKRMMLLVAGATEAVPGVQRPDRCLAARWLPGRSLMVCASRVLSEPSLGAFRAKRYGQN</sequence>
<dbReference type="Gene3D" id="2.130.10.10">
    <property type="entry name" value="YVTN repeat-like/Quinoprotein amine dehydrogenase"/>
    <property type="match status" value="2"/>
</dbReference>
<evidence type="ECO:0000313" key="2">
    <source>
        <dbReference type="Proteomes" id="UP000050794"/>
    </source>
</evidence>
<keyword evidence="2" id="KW-1185">Reference proteome</keyword>
<dbReference type="AlphaFoldDB" id="A0A183UWP5"/>
<proteinExistence type="predicted"/>
<dbReference type="GO" id="GO:0032040">
    <property type="term" value="C:small-subunit processome"/>
    <property type="evidence" value="ECO:0007669"/>
    <property type="project" value="TreeGrafter"/>
</dbReference>
<dbReference type="GO" id="GO:0003723">
    <property type="term" value="F:RNA binding"/>
    <property type="evidence" value="ECO:0007669"/>
    <property type="project" value="TreeGrafter"/>
</dbReference>
<protein>
    <submittedName>
        <fullName evidence="3">Cirhin</fullName>
    </submittedName>
</protein>
<dbReference type="GO" id="GO:0000462">
    <property type="term" value="P:maturation of SSU-rRNA from tricistronic rRNA transcript (SSU-rRNA, 5.8S rRNA, LSU-rRNA)"/>
    <property type="evidence" value="ECO:0007669"/>
    <property type="project" value="InterPro"/>
</dbReference>
<dbReference type="InterPro" id="IPR036322">
    <property type="entry name" value="WD40_repeat_dom_sf"/>
</dbReference>
<dbReference type="SUPFAM" id="SSF50978">
    <property type="entry name" value="WD40 repeat-like"/>
    <property type="match status" value="2"/>
</dbReference>